<comment type="caution">
    <text evidence="5">The sequence shown here is derived from an EMBL/GenBank/DDBJ whole genome shotgun (WGS) entry which is preliminary data.</text>
</comment>
<dbReference type="EMBL" id="BAABHO010000013">
    <property type="protein sequence ID" value="GAA4786105.1"/>
    <property type="molecule type" value="Genomic_DNA"/>
</dbReference>
<evidence type="ECO:0000259" key="4">
    <source>
        <dbReference type="PROSITE" id="PS50146"/>
    </source>
</evidence>
<dbReference type="Gene3D" id="2.60.200.40">
    <property type="match status" value="1"/>
</dbReference>
<dbReference type="PANTHER" id="PTHR12358:SF106">
    <property type="entry name" value="LIPID KINASE YEGS"/>
    <property type="match status" value="1"/>
</dbReference>
<evidence type="ECO:0000313" key="6">
    <source>
        <dbReference type="Proteomes" id="UP001500928"/>
    </source>
</evidence>
<dbReference type="Pfam" id="PF00781">
    <property type="entry name" value="DAGK_cat"/>
    <property type="match status" value="1"/>
</dbReference>
<protein>
    <submittedName>
        <fullName evidence="5">Diacylglycerol kinase family protein</fullName>
    </submittedName>
</protein>
<dbReference type="SMART" id="SM00046">
    <property type="entry name" value="DAGKc"/>
    <property type="match status" value="1"/>
</dbReference>
<gene>
    <name evidence="5" type="ORF">GCM10023200_20100</name>
</gene>
<sequence>MRSGPFGDVGDIRAPHHPIGRGVPSTVSAVRALLVANPSATTTTAAGQDVIAHALASEIKLDVVATRYRGHAAELAARARAEAVDLVVVLGGDGTVNEALNGLLADGPGEHVPALGVVPGGSANVFARALGVPREPLEATHTLLGAIAEGRSRRVGLGRADERWFSFNAGLGWDADVIASMERARGRGHDATPTRYVATSIRRWSRARVDPPDLTVEIPGEEPVSGVKLALVSNTDPWTYLGGRPVRTNPGCSFDRGLGVFALRSLGLPTVLRLVQQVLRRDGATGLRSVVRRDDVPALRVTSSEAVNLQVDGDHLGRRSDVEFVAVPEALRVVV</sequence>
<evidence type="ECO:0000256" key="2">
    <source>
        <dbReference type="ARBA" id="ARBA00005983"/>
    </source>
</evidence>
<name>A0ABP9AV29_9PSEU</name>
<dbReference type="InterPro" id="IPR050187">
    <property type="entry name" value="Lipid_Phosphate_FormReg"/>
</dbReference>
<evidence type="ECO:0000256" key="3">
    <source>
        <dbReference type="SAM" id="MobiDB-lite"/>
    </source>
</evidence>
<accession>A0ABP9AV29</accession>
<comment type="similarity">
    <text evidence="2">Belongs to the diacylglycerol/lipid kinase family.</text>
</comment>
<dbReference type="SUPFAM" id="SSF111331">
    <property type="entry name" value="NAD kinase/diacylglycerol kinase-like"/>
    <property type="match status" value="1"/>
</dbReference>
<dbReference type="Gene3D" id="3.40.50.10330">
    <property type="entry name" value="Probable inorganic polyphosphate/atp-NAD kinase, domain 1"/>
    <property type="match status" value="1"/>
</dbReference>
<keyword evidence="5" id="KW-0418">Kinase</keyword>
<dbReference type="GO" id="GO:0016301">
    <property type="term" value="F:kinase activity"/>
    <property type="evidence" value="ECO:0007669"/>
    <property type="project" value="UniProtKB-KW"/>
</dbReference>
<evidence type="ECO:0000256" key="1">
    <source>
        <dbReference type="ARBA" id="ARBA00001946"/>
    </source>
</evidence>
<dbReference type="InterPro" id="IPR017438">
    <property type="entry name" value="ATP-NAD_kinase_N"/>
</dbReference>
<evidence type="ECO:0000313" key="5">
    <source>
        <dbReference type="EMBL" id="GAA4786105.1"/>
    </source>
</evidence>
<dbReference type="PANTHER" id="PTHR12358">
    <property type="entry name" value="SPHINGOSINE KINASE"/>
    <property type="match status" value="1"/>
</dbReference>
<dbReference type="InterPro" id="IPR016064">
    <property type="entry name" value="NAD/diacylglycerol_kinase_sf"/>
</dbReference>
<organism evidence="5 6">
    <name type="scientific">Actinomycetospora chlora</name>
    <dbReference type="NCBI Taxonomy" id="663608"/>
    <lineage>
        <taxon>Bacteria</taxon>
        <taxon>Bacillati</taxon>
        <taxon>Actinomycetota</taxon>
        <taxon>Actinomycetes</taxon>
        <taxon>Pseudonocardiales</taxon>
        <taxon>Pseudonocardiaceae</taxon>
        <taxon>Actinomycetospora</taxon>
    </lineage>
</organism>
<reference evidence="6" key="1">
    <citation type="journal article" date="2019" name="Int. J. Syst. Evol. Microbiol.">
        <title>The Global Catalogue of Microorganisms (GCM) 10K type strain sequencing project: providing services to taxonomists for standard genome sequencing and annotation.</title>
        <authorList>
            <consortium name="The Broad Institute Genomics Platform"/>
            <consortium name="The Broad Institute Genome Sequencing Center for Infectious Disease"/>
            <person name="Wu L."/>
            <person name="Ma J."/>
        </authorList>
    </citation>
    <scope>NUCLEOTIDE SEQUENCE [LARGE SCALE GENOMIC DNA]</scope>
    <source>
        <strain evidence="6">JCM 17979</strain>
    </source>
</reference>
<keyword evidence="6" id="KW-1185">Reference proteome</keyword>
<comment type="cofactor">
    <cofactor evidence="1">
        <name>Mg(2+)</name>
        <dbReference type="ChEBI" id="CHEBI:18420"/>
    </cofactor>
</comment>
<proteinExistence type="inferred from homology"/>
<feature type="domain" description="DAGKc" evidence="4">
    <location>
        <begin position="27"/>
        <end position="163"/>
    </location>
</feature>
<dbReference type="Proteomes" id="UP001500928">
    <property type="component" value="Unassembled WGS sequence"/>
</dbReference>
<dbReference type="InterPro" id="IPR001206">
    <property type="entry name" value="Diacylglycerol_kinase_cat_dom"/>
</dbReference>
<dbReference type="PROSITE" id="PS50146">
    <property type="entry name" value="DAGK"/>
    <property type="match status" value="1"/>
</dbReference>
<feature type="region of interest" description="Disordered" evidence="3">
    <location>
        <begin position="1"/>
        <end position="20"/>
    </location>
</feature>
<keyword evidence="5" id="KW-0808">Transferase</keyword>